<dbReference type="OrthoDB" id="1932717at2759"/>
<evidence type="ECO:0000256" key="1">
    <source>
        <dbReference type="ARBA" id="ARBA00009374"/>
    </source>
</evidence>
<feature type="domain" description="FLZ-type" evidence="5">
    <location>
        <begin position="153"/>
        <end position="196"/>
    </location>
</feature>
<comment type="similarity">
    <text evidence="1">Belongs to the FLZ family.</text>
</comment>
<evidence type="ECO:0000256" key="3">
    <source>
        <dbReference type="PROSITE-ProRule" id="PRU01131"/>
    </source>
</evidence>
<dbReference type="InParanoid" id="A0A6I9S458"/>
<dbReference type="KEGG" id="egu:105056700"/>
<keyword evidence="2" id="KW-0479">Metal-binding</keyword>
<dbReference type="Proteomes" id="UP000504607">
    <property type="component" value="Chromosome 13"/>
</dbReference>
<gene>
    <name evidence="7" type="primary">LOC105056700</name>
</gene>
<dbReference type="PROSITE" id="PS51795">
    <property type="entry name" value="ZF_FLZ"/>
    <property type="match status" value="1"/>
</dbReference>
<dbReference type="PANTHER" id="PTHR47208">
    <property type="entry name" value="OS02G0174800 PROTEIN"/>
    <property type="match status" value="1"/>
</dbReference>
<sequence>MAQRSRPTIRKLPDPIHACDRPFWPADVSPSPLERNPLSPKGWKNRESDGIGLGIVAALEKAGGEGSKKLVVGAPSFHATAPIVINSPGTAGRSRWCVDVSELRCGGSCATTTSGCCCGGGKGGEDLRWRELGHFWGSTKRVPEEAPAFQLADFLSYCYLCRKRLHGKDIYMYRGEKAFCSMECRYRQIVSDEYQEKCGSEVSKPSDHVSSSPYSSGQLFFTGIVAA</sequence>
<name>A0A6I9S458_ELAGV</name>
<dbReference type="PANTHER" id="PTHR47208:SF5">
    <property type="entry name" value="FCS-LIKE ZINC FINGER 12-RELATED"/>
    <property type="match status" value="1"/>
</dbReference>
<dbReference type="GO" id="GO:0046872">
    <property type="term" value="F:metal ion binding"/>
    <property type="evidence" value="ECO:0007669"/>
    <property type="project" value="UniProtKB-KW"/>
</dbReference>
<dbReference type="InterPro" id="IPR007650">
    <property type="entry name" value="Zf-FLZ_dom"/>
</dbReference>
<proteinExistence type="inferred from homology"/>
<evidence type="ECO:0000313" key="6">
    <source>
        <dbReference type="Proteomes" id="UP000504607"/>
    </source>
</evidence>
<reference evidence="7" key="1">
    <citation type="submission" date="2025-08" db="UniProtKB">
        <authorList>
            <consortium name="RefSeq"/>
        </authorList>
    </citation>
    <scope>IDENTIFICATION</scope>
</reference>
<accession>A0A6I9S458</accession>
<dbReference type="RefSeq" id="XP_010937305.1">
    <property type="nucleotide sequence ID" value="XM_010939003.3"/>
</dbReference>
<dbReference type="AlphaFoldDB" id="A0A6I9S458"/>
<feature type="region of interest" description="Disordered" evidence="4">
    <location>
        <begin position="22"/>
        <end position="44"/>
    </location>
</feature>
<evidence type="ECO:0000256" key="4">
    <source>
        <dbReference type="SAM" id="MobiDB-lite"/>
    </source>
</evidence>
<evidence type="ECO:0000256" key="2">
    <source>
        <dbReference type="ARBA" id="ARBA00022723"/>
    </source>
</evidence>
<keyword evidence="6" id="KW-1185">Reference proteome</keyword>
<organism evidence="6 7">
    <name type="scientific">Elaeis guineensis var. tenera</name>
    <name type="common">Oil palm</name>
    <dbReference type="NCBI Taxonomy" id="51953"/>
    <lineage>
        <taxon>Eukaryota</taxon>
        <taxon>Viridiplantae</taxon>
        <taxon>Streptophyta</taxon>
        <taxon>Embryophyta</taxon>
        <taxon>Tracheophyta</taxon>
        <taxon>Spermatophyta</taxon>
        <taxon>Magnoliopsida</taxon>
        <taxon>Liliopsida</taxon>
        <taxon>Arecaceae</taxon>
        <taxon>Arecoideae</taxon>
        <taxon>Cocoseae</taxon>
        <taxon>Elaeidinae</taxon>
        <taxon>Elaeis</taxon>
    </lineage>
</organism>
<protein>
    <submittedName>
        <fullName evidence="7">FCS-Like Zinc finger 14</fullName>
    </submittedName>
</protein>
<dbReference type="GeneID" id="105056700"/>
<evidence type="ECO:0000259" key="5">
    <source>
        <dbReference type="PROSITE" id="PS51795"/>
    </source>
</evidence>
<dbReference type="InterPro" id="IPR044604">
    <property type="entry name" value="FLZ12/13/14"/>
</dbReference>
<evidence type="ECO:0000313" key="7">
    <source>
        <dbReference type="RefSeq" id="XP_010937305.1"/>
    </source>
</evidence>
<dbReference type="Pfam" id="PF04570">
    <property type="entry name" value="zf-FLZ"/>
    <property type="match status" value="1"/>
</dbReference>
<feature type="zinc finger region" description="FLZ-type" evidence="3">
    <location>
        <begin position="153"/>
        <end position="196"/>
    </location>
</feature>